<reference evidence="1" key="1">
    <citation type="submission" date="2016-07" db="EMBL/GenBank/DDBJ databases">
        <authorList>
            <person name="Bretaudeau A."/>
        </authorList>
    </citation>
    <scope>NUCLEOTIDE SEQUENCE</scope>
    <source>
        <strain evidence="1">Rice</strain>
        <tissue evidence="1">Whole body</tissue>
    </source>
</reference>
<dbReference type="EMBL" id="ODYU01012713">
    <property type="protein sequence ID" value="SOQ59158.1"/>
    <property type="molecule type" value="Genomic_DNA"/>
</dbReference>
<dbReference type="AlphaFoldDB" id="A0A2H1X1N4"/>
<name>A0A2H1X1N4_SPOFR</name>
<protein>
    <submittedName>
        <fullName evidence="1">SFRICE_010848</fullName>
    </submittedName>
</protein>
<sequence length="474" mass="53073">MWESHASARMGRLDRSDTTASQKIDVEQRLRCVSLSEKENWGLSLLLQLCQNGRLLSSARGTELCRLYSSVPLGSKVKDFKTQLPPFPIILISDSPTTLKFLTPKGRQHTCNASYVSGVKVWRRLLTIRVLGKLGRVDNWASDNLAHTTKRNASVVSRRFSVRPWYHSGRAGSFVPKHGSPTLYIIFILIRLPTMYRSDPKALGWGRQDRSHSGQPLPDQPTCKPPYIFEQTSRSREMRKKFQTIKCFRCVDEKMEIVVVARSLELCPVYGNRLTPYYMGLIIQMVKCGWVYILRHNNMECTVSAVGKLQTGCCIEARARTERQRQVGWADSWPGSCTAHASSDTCARACVGDNSGTMMSTRDTLGRAGLQYFGVFIVVHFVDPGLQELQWYGRFFDLKNGLTRSSQVWRGCARGVEGVADANAAGCARVDWENHPMTSPTLANAGGTVRLLLTKNHPVPTPAFRSRSPGKPPC</sequence>
<gene>
    <name evidence="1" type="ORF">SFRICE_010848</name>
</gene>
<evidence type="ECO:0000313" key="1">
    <source>
        <dbReference type="EMBL" id="SOQ59158.1"/>
    </source>
</evidence>
<proteinExistence type="predicted"/>
<organism evidence="1">
    <name type="scientific">Spodoptera frugiperda</name>
    <name type="common">Fall armyworm</name>
    <dbReference type="NCBI Taxonomy" id="7108"/>
    <lineage>
        <taxon>Eukaryota</taxon>
        <taxon>Metazoa</taxon>
        <taxon>Ecdysozoa</taxon>
        <taxon>Arthropoda</taxon>
        <taxon>Hexapoda</taxon>
        <taxon>Insecta</taxon>
        <taxon>Pterygota</taxon>
        <taxon>Neoptera</taxon>
        <taxon>Endopterygota</taxon>
        <taxon>Lepidoptera</taxon>
        <taxon>Glossata</taxon>
        <taxon>Ditrysia</taxon>
        <taxon>Noctuoidea</taxon>
        <taxon>Noctuidae</taxon>
        <taxon>Amphipyrinae</taxon>
        <taxon>Spodoptera</taxon>
    </lineage>
</organism>
<accession>A0A2H1X1N4</accession>